<dbReference type="STRING" id="168276.SAMN05444580_11274"/>
<keyword evidence="2" id="KW-1133">Transmembrane helix</keyword>
<evidence type="ECO:0000313" key="5">
    <source>
        <dbReference type="Proteomes" id="UP000199417"/>
    </source>
</evidence>
<protein>
    <submittedName>
        <fullName evidence="4">PAP2 superfamily protein</fullName>
    </submittedName>
</protein>
<dbReference type="SUPFAM" id="SSF48317">
    <property type="entry name" value="Acid phosphatase/Vanadium-dependent haloperoxidase"/>
    <property type="match status" value="1"/>
</dbReference>
<dbReference type="EMBL" id="FNAB01000012">
    <property type="protein sequence ID" value="SDE21971.1"/>
    <property type="molecule type" value="Genomic_DNA"/>
</dbReference>
<feature type="transmembrane region" description="Helical" evidence="2">
    <location>
        <begin position="178"/>
        <end position="197"/>
    </location>
</feature>
<sequence>MNIFNRRVRVRPQRLSAAFALGVAGLLVFGLAVRTTGGQVVDQALMVRASTSSAFGFSTVFVGMIVPLLLVGGVLVVLLVMMEEQPVRLAARVAVVTGGPIVTAWWLKRSLDRPSLDGLVMHNSFPSGTLTVVAAVGCTAVLVTPRRWRPVVLVNTALLTMGTAVTVVVLRWHRPSDALGALLIVGCFTLIASAITTTDASDSVPESLGPLADPRQERLTVDGRR</sequence>
<dbReference type="InterPro" id="IPR000326">
    <property type="entry name" value="PAP2/HPO"/>
</dbReference>
<proteinExistence type="predicted"/>
<feature type="domain" description="Phosphatidic acid phosphatase type 2/haloperoxidase" evidence="3">
    <location>
        <begin position="111"/>
        <end position="195"/>
    </location>
</feature>
<dbReference type="AlphaFoldDB" id="A0A1G7B4L9"/>
<dbReference type="Proteomes" id="UP000199417">
    <property type="component" value="Unassembled WGS sequence"/>
</dbReference>
<keyword evidence="5" id="KW-1185">Reference proteome</keyword>
<keyword evidence="2" id="KW-0472">Membrane</keyword>
<feature type="compositionally biased region" description="Basic and acidic residues" evidence="1">
    <location>
        <begin position="214"/>
        <end position="225"/>
    </location>
</feature>
<dbReference type="RefSeq" id="WP_072845711.1">
    <property type="nucleotide sequence ID" value="NZ_FNAB01000012.1"/>
</dbReference>
<reference evidence="4 5" key="1">
    <citation type="submission" date="2016-10" db="EMBL/GenBank/DDBJ databases">
        <authorList>
            <person name="de Groot N.N."/>
        </authorList>
    </citation>
    <scope>NUCLEOTIDE SEQUENCE [LARGE SCALE GENOMIC DNA]</scope>
    <source>
        <strain evidence="4 5">JCM 11308</strain>
    </source>
</reference>
<feature type="transmembrane region" description="Helical" evidence="2">
    <location>
        <begin position="151"/>
        <end position="172"/>
    </location>
</feature>
<accession>A0A1G7B4L9</accession>
<feature type="transmembrane region" description="Helical" evidence="2">
    <location>
        <begin position="127"/>
        <end position="144"/>
    </location>
</feature>
<organism evidence="4 5">
    <name type="scientific">Rhodococcus tukisamuensis</name>
    <dbReference type="NCBI Taxonomy" id="168276"/>
    <lineage>
        <taxon>Bacteria</taxon>
        <taxon>Bacillati</taxon>
        <taxon>Actinomycetota</taxon>
        <taxon>Actinomycetes</taxon>
        <taxon>Mycobacteriales</taxon>
        <taxon>Nocardiaceae</taxon>
        <taxon>Rhodococcus</taxon>
    </lineage>
</organism>
<keyword evidence="2" id="KW-0812">Transmembrane</keyword>
<feature type="transmembrane region" description="Helical" evidence="2">
    <location>
        <begin position="89"/>
        <end position="107"/>
    </location>
</feature>
<evidence type="ECO:0000256" key="2">
    <source>
        <dbReference type="SAM" id="Phobius"/>
    </source>
</evidence>
<evidence type="ECO:0000256" key="1">
    <source>
        <dbReference type="SAM" id="MobiDB-lite"/>
    </source>
</evidence>
<feature type="transmembrane region" description="Helical" evidence="2">
    <location>
        <begin position="54"/>
        <end position="82"/>
    </location>
</feature>
<dbReference type="CDD" id="cd01610">
    <property type="entry name" value="PAP2_like"/>
    <property type="match status" value="1"/>
</dbReference>
<dbReference type="InterPro" id="IPR036938">
    <property type="entry name" value="PAP2/HPO_sf"/>
</dbReference>
<name>A0A1G7B4L9_9NOCA</name>
<evidence type="ECO:0000313" key="4">
    <source>
        <dbReference type="EMBL" id="SDE21971.1"/>
    </source>
</evidence>
<evidence type="ECO:0000259" key="3">
    <source>
        <dbReference type="Pfam" id="PF01569"/>
    </source>
</evidence>
<feature type="region of interest" description="Disordered" evidence="1">
    <location>
        <begin position="200"/>
        <end position="225"/>
    </location>
</feature>
<dbReference type="Gene3D" id="1.20.144.10">
    <property type="entry name" value="Phosphatidic acid phosphatase type 2/haloperoxidase"/>
    <property type="match status" value="1"/>
</dbReference>
<dbReference type="Pfam" id="PF01569">
    <property type="entry name" value="PAP2"/>
    <property type="match status" value="1"/>
</dbReference>
<gene>
    <name evidence="4" type="ORF">SAMN05444580_11274</name>
</gene>